<keyword evidence="2" id="KW-1133">Transmembrane helix</keyword>
<evidence type="ECO:0000313" key="3">
    <source>
        <dbReference type="EMBL" id="EIM56418.1"/>
    </source>
</evidence>
<feature type="region of interest" description="Disordered" evidence="1">
    <location>
        <begin position="290"/>
        <end position="339"/>
    </location>
</feature>
<accession>I5ARJ5</accession>
<feature type="compositionally biased region" description="Low complexity" evidence="1">
    <location>
        <begin position="175"/>
        <end position="215"/>
    </location>
</feature>
<dbReference type="HOGENOM" id="CLU_487238_0_0_9"/>
<feature type="compositionally biased region" description="Basic and acidic residues" evidence="1">
    <location>
        <begin position="136"/>
        <end position="153"/>
    </location>
</feature>
<feature type="compositionally biased region" description="Basic and acidic residues" evidence="1">
    <location>
        <begin position="1"/>
        <end position="24"/>
    </location>
</feature>
<dbReference type="OrthoDB" id="1690999at2"/>
<evidence type="ECO:0000256" key="2">
    <source>
        <dbReference type="SAM" id="Phobius"/>
    </source>
</evidence>
<feature type="compositionally biased region" description="Basic and acidic residues" evidence="1">
    <location>
        <begin position="306"/>
        <end position="323"/>
    </location>
</feature>
<feature type="transmembrane region" description="Helical" evidence="2">
    <location>
        <begin position="355"/>
        <end position="376"/>
    </location>
</feature>
<protein>
    <submittedName>
        <fullName evidence="3">Uncharacterized protein</fullName>
    </submittedName>
</protein>
<proteinExistence type="predicted"/>
<feature type="region of interest" description="Disordered" evidence="1">
    <location>
        <begin position="1"/>
        <end position="233"/>
    </location>
</feature>
<keyword evidence="4" id="KW-1185">Reference proteome</keyword>
<dbReference type="STRING" id="633697.EubceDRAFT1_0577"/>
<keyword evidence="2" id="KW-0472">Membrane</keyword>
<evidence type="ECO:0000313" key="4">
    <source>
        <dbReference type="Proteomes" id="UP000005753"/>
    </source>
</evidence>
<reference evidence="3 4" key="1">
    <citation type="submission" date="2010-08" db="EMBL/GenBank/DDBJ databases">
        <authorList>
            <consortium name="US DOE Joint Genome Institute (JGI-PGF)"/>
            <person name="Lucas S."/>
            <person name="Copeland A."/>
            <person name="Lapidus A."/>
            <person name="Cheng J.-F."/>
            <person name="Bruce D."/>
            <person name="Goodwin L."/>
            <person name="Pitluck S."/>
            <person name="Land M.L."/>
            <person name="Hauser L."/>
            <person name="Chang Y.-J."/>
            <person name="Anderson I.J."/>
            <person name="Johnson E."/>
            <person name="Mulhopadhyay B."/>
            <person name="Kyrpides N."/>
            <person name="Woyke T.J."/>
        </authorList>
    </citation>
    <scope>NUCLEOTIDE SEQUENCE [LARGE SCALE GENOMIC DNA]</scope>
    <source>
        <strain evidence="3 4">6</strain>
    </source>
</reference>
<feature type="region of interest" description="Disordered" evidence="1">
    <location>
        <begin position="256"/>
        <end position="277"/>
    </location>
</feature>
<dbReference type="Proteomes" id="UP000005753">
    <property type="component" value="Chromosome"/>
</dbReference>
<name>I5ARJ5_EUBC6</name>
<feature type="compositionally biased region" description="Low complexity" evidence="1">
    <location>
        <begin position="60"/>
        <end position="106"/>
    </location>
</feature>
<gene>
    <name evidence="3" type="ORF">EubceDRAFT1_0577</name>
</gene>
<reference evidence="3 4" key="2">
    <citation type="submission" date="2012-02" db="EMBL/GenBank/DDBJ databases">
        <title>Improved High-Quality Draft sequence of Eubacterium cellulosolvens 6.</title>
        <authorList>
            <consortium name="US DOE Joint Genome Institute"/>
            <person name="Lucas S."/>
            <person name="Han J."/>
            <person name="Lapidus A."/>
            <person name="Cheng J.-F."/>
            <person name="Goodwin L."/>
            <person name="Pitluck S."/>
            <person name="Peters L."/>
            <person name="Mikhailova N."/>
            <person name="Gu W."/>
            <person name="Detter J.C."/>
            <person name="Han C."/>
            <person name="Tapia R."/>
            <person name="Land M."/>
            <person name="Hauser L."/>
            <person name="Kyrpides N."/>
            <person name="Ivanova N."/>
            <person name="Pagani I."/>
            <person name="Johnson E."/>
            <person name="Mukhopadhyay B."/>
            <person name="Anderson I."/>
            <person name="Woyke T."/>
        </authorList>
    </citation>
    <scope>NUCLEOTIDE SEQUENCE [LARGE SCALE GENOMIC DNA]</scope>
    <source>
        <strain evidence="3 4">6</strain>
    </source>
</reference>
<keyword evidence="2" id="KW-0812">Transmembrane</keyword>
<dbReference type="AlphaFoldDB" id="I5ARJ5"/>
<feature type="compositionally biased region" description="Basic residues" evidence="1">
    <location>
        <begin position="123"/>
        <end position="134"/>
    </location>
</feature>
<feature type="compositionally biased region" description="Basic and acidic residues" evidence="1">
    <location>
        <begin position="33"/>
        <end position="44"/>
    </location>
</feature>
<dbReference type="EMBL" id="CM001487">
    <property type="protein sequence ID" value="EIM56418.1"/>
    <property type="molecule type" value="Genomic_DNA"/>
</dbReference>
<organism evidence="3 4">
    <name type="scientific">Eubacterium cellulosolvens (strain ATCC 43171 / JCM 9499 / 6)</name>
    <name type="common">Cillobacterium cellulosolvens</name>
    <dbReference type="NCBI Taxonomy" id="633697"/>
    <lineage>
        <taxon>Bacteria</taxon>
        <taxon>Bacillati</taxon>
        <taxon>Bacillota</taxon>
        <taxon>Clostridia</taxon>
        <taxon>Eubacteriales</taxon>
        <taxon>Eubacteriaceae</taxon>
        <taxon>Eubacterium</taxon>
    </lineage>
</organism>
<sequence length="559" mass="59364">MEDEKKEITEQGKAPEKDSTEVKKTARKKSTKKVSDEQTAEKKPAAKRKSTKKKTEETGAAKVTAAAEEGATTEATPETATAEAAPSDNPAADNAVAEQAADQAEQILVDPSQMPTTPAEMKKTRKRASSKTKAAKAAEKDQAKASEDAKSPAEDSTVDAGAQEASAEEMMTEDAGAVATEAVRVEENAAAASGADDSSADGAKSEESATAASVEVNEEAEAQEAGKAEKNTAEAALQAMQTQVLPNAAVLRTDAGAAKKPAVKTEPADVSASTGQWEDRAASVQELIADAEKDEPAGDAQSRNSYRSEEKAAQYVIKPDEFGRNTYDNSKQRKDKKPAKKENPFLEWLSDNLRYIELGAVLVIAIVVIVFGILMIRRNSTENTGNTGKLTPVPTKQAEKVISASSTEPTVTVTPAPTGIVLPADTLTEQTEGPIYEAVQSYFASLDTSGAVNGIVAYSDIQVYAYPGSSKDSYLAFAKYNYKYSDYNANVPALTELFIRVQPNGSMKIETEVSDAESAYMNAAVQSPAAQSMISDLQTQYDQVMAANTDLADYIATQQ</sequence>
<evidence type="ECO:0000256" key="1">
    <source>
        <dbReference type="SAM" id="MobiDB-lite"/>
    </source>
</evidence>